<keyword evidence="1" id="KW-0175">Coiled coil</keyword>
<evidence type="ECO:0000256" key="1">
    <source>
        <dbReference type="SAM" id="Coils"/>
    </source>
</evidence>
<evidence type="ECO:0000313" key="3">
    <source>
        <dbReference type="Proteomes" id="UP000275078"/>
    </source>
</evidence>
<sequence length="258" mass="28958">MDRDQFPASVKQTSLSSSSLYSVAASSNAQSSSLSLPMDIADIEAALIAEEAERHAQEEAFKKRKKALEEQLEERKKMKSAEDHMEIQARFHQLLGTCYKELGVKNMDKVLEEWNTAMEGMVQKPKEEGGVNLGTRMSDSMWEDYKNTASGWEWNNEKGYFAPDKDAPPRTMTENEKMLCDIRMKGSLPQNHCNNCSKMFVKAGKKKAGVSPLRFCYFKKVSVMGSDGSLTEEWDYASGCANCAYNGSTSTCVFRRGE</sequence>
<reference evidence="2 3" key="1">
    <citation type="journal article" date="2018" name="Nat. Ecol. Evol.">
        <title>Pezizomycetes genomes reveal the molecular basis of ectomycorrhizal truffle lifestyle.</title>
        <authorList>
            <person name="Murat C."/>
            <person name="Payen T."/>
            <person name="Noel B."/>
            <person name="Kuo A."/>
            <person name="Morin E."/>
            <person name="Chen J."/>
            <person name="Kohler A."/>
            <person name="Krizsan K."/>
            <person name="Balestrini R."/>
            <person name="Da Silva C."/>
            <person name="Montanini B."/>
            <person name="Hainaut M."/>
            <person name="Levati E."/>
            <person name="Barry K.W."/>
            <person name="Belfiori B."/>
            <person name="Cichocki N."/>
            <person name="Clum A."/>
            <person name="Dockter R.B."/>
            <person name="Fauchery L."/>
            <person name="Guy J."/>
            <person name="Iotti M."/>
            <person name="Le Tacon F."/>
            <person name="Lindquist E.A."/>
            <person name="Lipzen A."/>
            <person name="Malagnac F."/>
            <person name="Mello A."/>
            <person name="Molinier V."/>
            <person name="Miyauchi S."/>
            <person name="Poulain J."/>
            <person name="Riccioni C."/>
            <person name="Rubini A."/>
            <person name="Sitrit Y."/>
            <person name="Splivallo R."/>
            <person name="Traeger S."/>
            <person name="Wang M."/>
            <person name="Zifcakova L."/>
            <person name="Wipf D."/>
            <person name="Zambonelli A."/>
            <person name="Paolocci F."/>
            <person name="Nowrousian M."/>
            <person name="Ottonello S."/>
            <person name="Baldrian P."/>
            <person name="Spatafora J.W."/>
            <person name="Henrissat B."/>
            <person name="Nagy L.G."/>
            <person name="Aury J.M."/>
            <person name="Wincker P."/>
            <person name="Grigoriev I.V."/>
            <person name="Bonfante P."/>
            <person name="Martin F.M."/>
        </authorList>
    </citation>
    <scope>NUCLEOTIDE SEQUENCE [LARGE SCALE GENOMIC DNA]</scope>
    <source>
        <strain evidence="2 3">RN42</strain>
    </source>
</reference>
<organism evidence="2 3">
    <name type="scientific">Ascobolus immersus RN42</name>
    <dbReference type="NCBI Taxonomy" id="1160509"/>
    <lineage>
        <taxon>Eukaryota</taxon>
        <taxon>Fungi</taxon>
        <taxon>Dikarya</taxon>
        <taxon>Ascomycota</taxon>
        <taxon>Pezizomycotina</taxon>
        <taxon>Pezizomycetes</taxon>
        <taxon>Pezizales</taxon>
        <taxon>Ascobolaceae</taxon>
        <taxon>Ascobolus</taxon>
    </lineage>
</organism>
<feature type="coiled-coil region" evidence="1">
    <location>
        <begin position="40"/>
        <end position="88"/>
    </location>
</feature>
<keyword evidence="3" id="KW-1185">Reference proteome</keyword>
<dbReference type="EMBL" id="ML119692">
    <property type="protein sequence ID" value="RPA80020.1"/>
    <property type="molecule type" value="Genomic_DNA"/>
</dbReference>
<name>A0A3N4I7E3_ASCIM</name>
<dbReference type="AlphaFoldDB" id="A0A3N4I7E3"/>
<dbReference type="Proteomes" id="UP000275078">
    <property type="component" value="Unassembled WGS sequence"/>
</dbReference>
<gene>
    <name evidence="2" type="ORF">BJ508DRAFT_327690</name>
</gene>
<protein>
    <submittedName>
        <fullName evidence="2">Uncharacterized protein</fullName>
    </submittedName>
</protein>
<accession>A0A3N4I7E3</accession>
<proteinExistence type="predicted"/>
<evidence type="ECO:0000313" key="2">
    <source>
        <dbReference type="EMBL" id="RPA80020.1"/>
    </source>
</evidence>